<sequence length="88" mass="9903">NSASRAVLYEGPSSPGNSLGHRATLFARSLHGSGAWLQDIKPEDNKPTDSGIRMLVKKSLYHRVVDELKHYYNGFRLLGIDIMVWHLL</sequence>
<dbReference type="Proteomes" id="UP000261520">
    <property type="component" value="Unplaced"/>
</dbReference>
<dbReference type="AlphaFoldDB" id="A0A3B3ZHA8"/>
<protein>
    <submittedName>
        <fullName evidence="1">Uncharacterized protein</fullName>
    </submittedName>
</protein>
<evidence type="ECO:0000313" key="1">
    <source>
        <dbReference type="Ensembl" id="ENSPMGP00000003980.1"/>
    </source>
</evidence>
<organism evidence="1 2">
    <name type="scientific">Periophthalmus magnuspinnatus</name>
    <dbReference type="NCBI Taxonomy" id="409849"/>
    <lineage>
        <taxon>Eukaryota</taxon>
        <taxon>Metazoa</taxon>
        <taxon>Chordata</taxon>
        <taxon>Craniata</taxon>
        <taxon>Vertebrata</taxon>
        <taxon>Euteleostomi</taxon>
        <taxon>Actinopterygii</taxon>
        <taxon>Neopterygii</taxon>
        <taxon>Teleostei</taxon>
        <taxon>Neoteleostei</taxon>
        <taxon>Acanthomorphata</taxon>
        <taxon>Gobiaria</taxon>
        <taxon>Gobiiformes</taxon>
        <taxon>Gobioidei</taxon>
        <taxon>Gobiidae</taxon>
        <taxon>Oxudercinae</taxon>
        <taxon>Periophthalmus</taxon>
    </lineage>
</organism>
<accession>A0A3B3ZHA8</accession>
<proteinExistence type="predicted"/>
<evidence type="ECO:0000313" key="2">
    <source>
        <dbReference type="Proteomes" id="UP000261520"/>
    </source>
</evidence>
<name>A0A3B3ZHA8_9GOBI</name>
<dbReference type="Ensembl" id="ENSPMGT00000004226.1">
    <property type="protein sequence ID" value="ENSPMGP00000003980.1"/>
    <property type="gene ID" value="ENSPMGG00000003399.1"/>
</dbReference>
<reference evidence="1" key="2">
    <citation type="submission" date="2025-09" db="UniProtKB">
        <authorList>
            <consortium name="Ensembl"/>
        </authorList>
    </citation>
    <scope>IDENTIFICATION</scope>
</reference>
<keyword evidence="2" id="KW-1185">Reference proteome</keyword>
<reference evidence="1" key="1">
    <citation type="submission" date="2025-08" db="UniProtKB">
        <authorList>
            <consortium name="Ensembl"/>
        </authorList>
    </citation>
    <scope>IDENTIFICATION</scope>
</reference>